<dbReference type="GO" id="GO:0003697">
    <property type="term" value="F:single-stranded DNA binding"/>
    <property type="evidence" value="ECO:0007669"/>
    <property type="project" value="TreeGrafter"/>
</dbReference>
<evidence type="ECO:0000256" key="2">
    <source>
        <dbReference type="ARBA" id="ARBA00008010"/>
    </source>
</evidence>
<keyword evidence="5 12" id="KW-0378">Hydrolase</keyword>
<dbReference type="GO" id="GO:0042555">
    <property type="term" value="C:MCM complex"/>
    <property type="evidence" value="ECO:0007669"/>
    <property type="project" value="UniProtKB-UniRule"/>
</dbReference>
<dbReference type="GO" id="GO:0003688">
    <property type="term" value="F:DNA replication origin binding"/>
    <property type="evidence" value="ECO:0007669"/>
    <property type="project" value="UniProtKB-UniRule"/>
</dbReference>
<gene>
    <name evidence="14" type="ORF">BSTOLATCC_MIC62595</name>
</gene>
<dbReference type="GO" id="GO:0017116">
    <property type="term" value="F:single-stranded DNA helicase activity"/>
    <property type="evidence" value="ECO:0007669"/>
    <property type="project" value="TreeGrafter"/>
</dbReference>
<dbReference type="PROSITE" id="PS50051">
    <property type="entry name" value="MCM_2"/>
    <property type="match status" value="1"/>
</dbReference>
<dbReference type="CDD" id="cd17756">
    <property type="entry name" value="MCM5"/>
    <property type="match status" value="1"/>
</dbReference>
<keyword evidence="7 11" id="KW-0067">ATP-binding</keyword>
<dbReference type="InterPro" id="IPR001208">
    <property type="entry name" value="MCM_dom"/>
</dbReference>
<keyword evidence="10 12" id="KW-0131">Cell cycle</keyword>
<comment type="similarity">
    <text evidence="2 11">Belongs to the MCM family.</text>
</comment>
<comment type="subunit">
    <text evidence="12">Component of the MCM2-7 complex.</text>
</comment>
<dbReference type="GO" id="GO:0005524">
    <property type="term" value="F:ATP binding"/>
    <property type="evidence" value="ECO:0007669"/>
    <property type="project" value="UniProtKB-UniRule"/>
</dbReference>
<comment type="subcellular location">
    <subcellularLocation>
        <location evidence="1 12">Nucleus</location>
    </subcellularLocation>
</comment>
<protein>
    <recommendedName>
        <fullName evidence="12">DNA replication licensing factor MCM5</fullName>
        <ecNumber evidence="12">3.6.4.12</ecNumber>
    </recommendedName>
</protein>
<dbReference type="PROSITE" id="PS00847">
    <property type="entry name" value="MCM_1"/>
    <property type="match status" value="1"/>
</dbReference>
<evidence type="ECO:0000313" key="14">
    <source>
        <dbReference type="EMBL" id="CAG9335014.1"/>
    </source>
</evidence>
<dbReference type="Pfam" id="PF00493">
    <property type="entry name" value="MCM"/>
    <property type="match status" value="1"/>
</dbReference>
<evidence type="ECO:0000256" key="11">
    <source>
        <dbReference type="RuleBase" id="RU004070"/>
    </source>
</evidence>
<dbReference type="Gene3D" id="2.20.28.10">
    <property type="match status" value="1"/>
</dbReference>
<dbReference type="Pfam" id="PF17855">
    <property type="entry name" value="MCM_lid"/>
    <property type="match status" value="1"/>
</dbReference>
<dbReference type="Pfam" id="PF14551">
    <property type="entry name" value="MCM_N"/>
    <property type="match status" value="1"/>
</dbReference>
<dbReference type="GO" id="GO:0006270">
    <property type="term" value="P:DNA replication initiation"/>
    <property type="evidence" value="ECO:0007669"/>
    <property type="project" value="UniProtKB-UniRule"/>
</dbReference>
<dbReference type="GO" id="GO:0005634">
    <property type="term" value="C:nucleus"/>
    <property type="evidence" value="ECO:0007669"/>
    <property type="project" value="UniProtKB-SubCell"/>
</dbReference>
<evidence type="ECO:0000256" key="4">
    <source>
        <dbReference type="ARBA" id="ARBA00022741"/>
    </source>
</evidence>
<dbReference type="GO" id="GO:0016787">
    <property type="term" value="F:hydrolase activity"/>
    <property type="evidence" value="ECO:0007669"/>
    <property type="project" value="UniProtKB-KW"/>
</dbReference>
<evidence type="ECO:0000256" key="9">
    <source>
        <dbReference type="ARBA" id="ARBA00023242"/>
    </source>
</evidence>
<dbReference type="EC" id="3.6.4.12" evidence="12"/>
<dbReference type="Gene3D" id="3.40.50.300">
    <property type="entry name" value="P-loop containing nucleotide triphosphate hydrolases"/>
    <property type="match status" value="1"/>
</dbReference>
<dbReference type="PRINTS" id="PR01657">
    <property type="entry name" value="MCMFAMILY"/>
</dbReference>
<comment type="catalytic activity">
    <reaction evidence="12">
        <text>ATP + H2O = ADP + phosphate + H(+)</text>
        <dbReference type="Rhea" id="RHEA:13065"/>
        <dbReference type="ChEBI" id="CHEBI:15377"/>
        <dbReference type="ChEBI" id="CHEBI:15378"/>
        <dbReference type="ChEBI" id="CHEBI:30616"/>
        <dbReference type="ChEBI" id="CHEBI:43474"/>
        <dbReference type="ChEBI" id="CHEBI:456216"/>
        <dbReference type="EC" id="3.6.4.12"/>
    </reaction>
</comment>
<dbReference type="InterPro" id="IPR054125">
    <property type="entry name" value="MCM5_C"/>
</dbReference>
<dbReference type="SMART" id="SM00350">
    <property type="entry name" value="MCM"/>
    <property type="match status" value="1"/>
</dbReference>
<dbReference type="PRINTS" id="PR01661">
    <property type="entry name" value="MCMPROTEIN5"/>
</dbReference>
<evidence type="ECO:0000256" key="10">
    <source>
        <dbReference type="ARBA" id="ARBA00023306"/>
    </source>
</evidence>
<dbReference type="Proteomes" id="UP001162131">
    <property type="component" value="Unassembled WGS sequence"/>
</dbReference>
<dbReference type="Pfam" id="PF17207">
    <property type="entry name" value="MCM_OB"/>
    <property type="match status" value="1"/>
</dbReference>
<dbReference type="PANTHER" id="PTHR11630">
    <property type="entry name" value="DNA REPLICATION LICENSING FACTOR MCM FAMILY MEMBER"/>
    <property type="match status" value="1"/>
</dbReference>
<evidence type="ECO:0000256" key="8">
    <source>
        <dbReference type="ARBA" id="ARBA00023125"/>
    </source>
</evidence>
<dbReference type="InterPro" id="IPR041562">
    <property type="entry name" value="MCM_lid"/>
</dbReference>
<name>A0AAU9KH34_9CILI</name>
<sequence length="707" mass="78927">MAQTAFDGQEIYFSDQNLGNEDLNQHRIQLDAAARTFKLFLRDWTKGNSYVYREQLVKNAARGEFYIEVDLEDIAAFDEGLCEQIIKNPTAMLPELDKSATEVYRGLLARDYEPPTFQVMFISNQRPKMLRDLSSDLMGKLVVIPGIVVAATKPIVKATKVKAQCSKCGDAKEFEVPAGFSKFSLPRVCGNINRPAGEKCPLDSYVILSHECSFIDLQTIKVQERPEDVPTGEMPRTVSASVERYLVDKISPGSRITLIAIFSVNDRGSSILKNSYLRGIGIIVDNTEHARFRNFYSVDDEELFHTMSRDPEIYNKIWKSIAPAVFGNEDIKKAIACLLFGGSRKTLPEGVRLRGDINVLLIGDPSTAKSQFLKFVSRVAPIAVYTSGKGSSASGLTASVIKDASSGEFQLEGGAMVLADGGVVCIDEFDKMRPDDRVAIHEAMEQQTISIAKAGITTILNSRTSVLAAANPIYGSYDDLKQAQEQIELQSTILSRFDCIFLVRDLRNEAHDREMAAHVVNLHMGNTMHLEETSDIEINELKKYIAYARSKCVPRLHEDSAKLLQNFYVSDRKKQANGAFPVTVRQLEAIIRLSESIAKMSLSTVVTTNHVEEAHRLFEVSTMNAASAGLSAAGISVPREMAELVMKIEEATRRRVAIGTKITKARLEQELLTMFTDYRAVEMALVNMIKREEFQQRDGWKMLQRTR</sequence>
<evidence type="ECO:0000256" key="7">
    <source>
        <dbReference type="ARBA" id="ARBA00022840"/>
    </source>
</evidence>
<evidence type="ECO:0000256" key="3">
    <source>
        <dbReference type="ARBA" id="ARBA00022705"/>
    </source>
</evidence>
<evidence type="ECO:0000256" key="12">
    <source>
        <dbReference type="RuleBase" id="RU368063"/>
    </source>
</evidence>
<keyword evidence="3 12" id="KW-0235">DNA replication</keyword>
<evidence type="ECO:0000259" key="13">
    <source>
        <dbReference type="PROSITE" id="PS50051"/>
    </source>
</evidence>
<dbReference type="InterPro" id="IPR031327">
    <property type="entry name" value="MCM"/>
</dbReference>
<evidence type="ECO:0000256" key="1">
    <source>
        <dbReference type="ARBA" id="ARBA00004123"/>
    </source>
</evidence>
<dbReference type="InterPro" id="IPR012340">
    <property type="entry name" value="NA-bd_OB-fold"/>
</dbReference>
<keyword evidence="6 12" id="KW-0347">Helicase</keyword>
<dbReference type="Gene3D" id="3.30.1640.10">
    <property type="entry name" value="mini-chromosome maintenance (MCM) complex, chain A, domain 1"/>
    <property type="match status" value="1"/>
</dbReference>
<comment type="caution">
    <text evidence="14">The sequence shown here is derived from an EMBL/GenBank/DDBJ whole genome shotgun (WGS) entry which is preliminary data.</text>
</comment>
<organism evidence="14 15">
    <name type="scientific">Blepharisma stoltei</name>
    <dbReference type="NCBI Taxonomy" id="1481888"/>
    <lineage>
        <taxon>Eukaryota</taxon>
        <taxon>Sar</taxon>
        <taxon>Alveolata</taxon>
        <taxon>Ciliophora</taxon>
        <taxon>Postciliodesmatophora</taxon>
        <taxon>Heterotrichea</taxon>
        <taxon>Heterotrichida</taxon>
        <taxon>Blepharismidae</taxon>
        <taxon>Blepharisma</taxon>
    </lineage>
</organism>
<dbReference type="SUPFAM" id="SSF50249">
    <property type="entry name" value="Nucleic acid-binding proteins"/>
    <property type="match status" value="1"/>
</dbReference>
<proteinExistence type="inferred from homology"/>
<dbReference type="PANTHER" id="PTHR11630:SF42">
    <property type="entry name" value="DNA REPLICATION LICENSING FACTOR MCM5"/>
    <property type="match status" value="1"/>
</dbReference>
<dbReference type="FunFam" id="3.40.50.300:FF:000929">
    <property type="entry name" value="DNA helicase"/>
    <property type="match status" value="1"/>
</dbReference>
<evidence type="ECO:0000256" key="5">
    <source>
        <dbReference type="ARBA" id="ARBA00022801"/>
    </source>
</evidence>
<dbReference type="GO" id="GO:0043138">
    <property type="term" value="F:3'-5' DNA helicase activity"/>
    <property type="evidence" value="ECO:0007669"/>
    <property type="project" value="TreeGrafter"/>
</dbReference>
<keyword evidence="9 12" id="KW-0539">Nucleus</keyword>
<dbReference type="AlphaFoldDB" id="A0AAU9KH34"/>
<evidence type="ECO:0000256" key="6">
    <source>
        <dbReference type="ARBA" id="ARBA00022806"/>
    </source>
</evidence>
<feature type="domain" description="MCM C-terminal AAA(+) ATPase" evidence="13">
    <location>
        <begin position="313"/>
        <end position="519"/>
    </location>
</feature>
<reference evidence="14" key="1">
    <citation type="submission" date="2021-09" db="EMBL/GenBank/DDBJ databases">
        <authorList>
            <consortium name="AG Swart"/>
            <person name="Singh M."/>
            <person name="Singh A."/>
            <person name="Seah K."/>
            <person name="Emmerich C."/>
        </authorList>
    </citation>
    <scope>NUCLEOTIDE SEQUENCE</scope>
    <source>
        <strain evidence="14">ATCC30299</strain>
    </source>
</reference>
<comment type="function">
    <text evidence="12">Acts as component of the MCM2-7 complex (MCM complex) which is the replicative helicase essential for 'once per cell cycle' DNA replication initiation and elongation in eukaryotic cells. The active ATPase sites in the MCM2-7 ring are formed through the interaction surfaces of two neighboring subunits such that a critical structure of a conserved arginine finger motif is provided in trans relative to the ATP-binding site of the Walker A box of the adjacent subunit. The six ATPase active sites, however, are likely to contribute differentially to the complex helicase activity.</text>
</comment>
<dbReference type="InterPro" id="IPR018525">
    <property type="entry name" value="MCM_CS"/>
</dbReference>
<dbReference type="SUPFAM" id="SSF52540">
    <property type="entry name" value="P-loop containing nucleoside triphosphate hydrolases"/>
    <property type="match status" value="1"/>
</dbReference>
<dbReference type="Gene3D" id="2.40.50.140">
    <property type="entry name" value="Nucleic acid-binding proteins"/>
    <property type="match status" value="1"/>
</dbReference>
<dbReference type="InterPro" id="IPR033762">
    <property type="entry name" value="MCM_OB"/>
</dbReference>
<dbReference type="InterPro" id="IPR027417">
    <property type="entry name" value="P-loop_NTPase"/>
</dbReference>
<accession>A0AAU9KH34</accession>
<keyword evidence="4 11" id="KW-0547">Nucleotide-binding</keyword>
<dbReference type="EMBL" id="CAJZBQ010000060">
    <property type="protein sequence ID" value="CAG9335014.1"/>
    <property type="molecule type" value="Genomic_DNA"/>
</dbReference>
<keyword evidence="15" id="KW-1185">Reference proteome</keyword>
<dbReference type="GO" id="GO:0000727">
    <property type="term" value="P:double-strand break repair via break-induced replication"/>
    <property type="evidence" value="ECO:0007669"/>
    <property type="project" value="TreeGrafter"/>
</dbReference>
<keyword evidence="8 11" id="KW-0238">DNA-binding</keyword>
<dbReference type="Pfam" id="PF21933">
    <property type="entry name" value="MCM5_C"/>
    <property type="match status" value="1"/>
</dbReference>
<evidence type="ECO:0000313" key="15">
    <source>
        <dbReference type="Proteomes" id="UP001162131"/>
    </source>
</evidence>
<dbReference type="InterPro" id="IPR008048">
    <property type="entry name" value="MCM5"/>
</dbReference>
<dbReference type="InterPro" id="IPR027925">
    <property type="entry name" value="MCM_N"/>
</dbReference>